<keyword evidence="10 11" id="KW-0234">DNA repair</keyword>
<evidence type="ECO:0000256" key="7">
    <source>
        <dbReference type="ARBA" id="ARBA00022840"/>
    </source>
</evidence>
<accession>A0A952FTH1</accession>
<comment type="similarity">
    <text evidence="11 13">Belongs to the RecA family. RadA subfamily.</text>
</comment>
<dbReference type="InterPro" id="IPR004504">
    <property type="entry name" value="DNA_repair_RadA"/>
</dbReference>
<dbReference type="Gene3D" id="3.40.50.300">
    <property type="entry name" value="P-loop containing nucleotide triphosphate hydrolases"/>
    <property type="match status" value="1"/>
</dbReference>
<dbReference type="SUPFAM" id="SSF54211">
    <property type="entry name" value="Ribosomal protein S5 domain 2-like"/>
    <property type="match status" value="1"/>
</dbReference>
<protein>
    <recommendedName>
        <fullName evidence="11 12">DNA repair protein RadA</fullName>
    </recommendedName>
</protein>
<organism evidence="16 17">
    <name type="scientific">Inquilinus limosus</name>
    <dbReference type="NCBI Taxonomy" id="171674"/>
    <lineage>
        <taxon>Bacteria</taxon>
        <taxon>Pseudomonadati</taxon>
        <taxon>Pseudomonadota</taxon>
        <taxon>Alphaproteobacteria</taxon>
        <taxon>Rhodospirillales</taxon>
        <taxon>Rhodospirillaceae</taxon>
        <taxon>Inquilinus</taxon>
    </lineage>
</organism>
<feature type="binding site" evidence="11">
    <location>
        <begin position="96"/>
        <end position="103"/>
    </location>
    <ligand>
        <name>ATP</name>
        <dbReference type="ChEBI" id="CHEBI:30616"/>
    </ligand>
</feature>
<dbReference type="InterPro" id="IPR041166">
    <property type="entry name" value="Rubredoxin_2"/>
</dbReference>
<dbReference type="InterPro" id="IPR003593">
    <property type="entry name" value="AAA+_ATPase"/>
</dbReference>
<evidence type="ECO:0000313" key="17">
    <source>
        <dbReference type="Proteomes" id="UP000700706"/>
    </source>
</evidence>
<evidence type="ECO:0000256" key="1">
    <source>
        <dbReference type="ARBA" id="ARBA00022723"/>
    </source>
</evidence>
<evidence type="ECO:0000259" key="15">
    <source>
        <dbReference type="PROSITE" id="PS50162"/>
    </source>
</evidence>
<evidence type="ECO:0000256" key="12">
    <source>
        <dbReference type="NCBIfam" id="TIGR00416"/>
    </source>
</evidence>
<dbReference type="HAMAP" id="MF_01498">
    <property type="entry name" value="RadA_bact"/>
    <property type="match status" value="1"/>
</dbReference>
<reference evidence="16" key="1">
    <citation type="submission" date="2020-06" db="EMBL/GenBank/DDBJ databases">
        <title>Stable isotope informed genome-resolved metagenomics uncovers potential trophic interactions in rhizosphere soil.</title>
        <authorList>
            <person name="Starr E.P."/>
            <person name="Shi S."/>
            <person name="Blazewicz S.J."/>
            <person name="Koch B.J."/>
            <person name="Probst A.J."/>
            <person name="Hungate B.A."/>
            <person name="Pett-Ridge J."/>
            <person name="Firestone M.K."/>
            <person name="Banfield J.F."/>
        </authorList>
    </citation>
    <scope>NUCLEOTIDE SEQUENCE</scope>
    <source>
        <strain evidence="16">YM_69_17</strain>
    </source>
</reference>
<feature type="domain" description="RecA family profile 1" evidence="15">
    <location>
        <begin position="67"/>
        <end position="216"/>
    </location>
</feature>
<dbReference type="PROSITE" id="PS50162">
    <property type="entry name" value="RECA_2"/>
    <property type="match status" value="1"/>
</dbReference>
<dbReference type="Proteomes" id="UP000700706">
    <property type="component" value="Unassembled WGS sequence"/>
</dbReference>
<dbReference type="GO" id="GO:0005524">
    <property type="term" value="F:ATP binding"/>
    <property type="evidence" value="ECO:0007669"/>
    <property type="project" value="UniProtKB-UniRule"/>
</dbReference>
<dbReference type="PANTHER" id="PTHR32472">
    <property type="entry name" value="DNA REPAIR PROTEIN RADA"/>
    <property type="match status" value="1"/>
</dbReference>
<feature type="region of interest" description="Disordered" evidence="14">
    <location>
        <begin position="459"/>
        <end position="478"/>
    </location>
</feature>
<comment type="function">
    <text evidence="13">DNA-dependent ATPase involved in processing of recombination intermediates, plays a role in repairing DNA breaks. Stimulates the branch migration of RecA-mediated strand transfer reactions, allowing the 3' invading strand to extend heteroduplex DNA faster. Binds ssDNA in the presence of ADP but not other nucleotides, has ATPase activity that is stimulated by ssDNA and various branched DNA structures, but inhibited by SSB. Does not have RecA's homology-searching function.</text>
</comment>
<comment type="domain">
    <text evidence="11">The middle region has homology to RecA with ATPase motifs including the RadA KNRFG motif, while the C-terminus is homologous to Lon protease.</text>
</comment>
<keyword evidence="9 11" id="KW-0238">DNA-binding</keyword>
<feature type="region of interest" description="Lon-protease-like" evidence="11">
    <location>
        <begin position="352"/>
        <end position="478"/>
    </location>
</feature>
<dbReference type="SUPFAM" id="SSF52540">
    <property type="entry name" value="P-loop containing nucleoside triphosphate hydrolases"/>
    <property type="match status" value="1"/>
</dbReference>
<dbReference type="Gene3D" id="3.30.230.10">
    <property type="match status" value="1"/>
</dbReference>
<dbReference type="AlphaFoldDB" id="A0A952FTH1"/>
<keyword evidence="3 11" id="KW-0227">DNA damage</keyword>
<dbReference type="FunFam" id="3.40.50.300:FF:000050">
    <property type="entry name" value="DNA repair protein RadA"/>
    <property type="match status" value="1"/>
</dbReference>
<dbReference type="GO" id="GO:0000725">
    <property type="term" value="P:recombinational repair"/>
    <property type="evidence" value="ECO:0007669"/>
    <property type="project" value="UniProtKB-UniRule"/>
</dbReference>
<evidence type="ECO:0000256" key="2">
    <source>
        <dbReference type="ARBA" id="ARBA00022741"/>
    </source>
</evidence>
<dbReference type="InterPro" id="IPR014721">
    <property type="entry name" value="Ribsml_uS5_D2-typ_fold_subgr"/>
</dbReference>
<comment type="caution">
    <text evidence="16">The sequence shown here is derived from an EMBL/GenBank/DDBJ whole genome shotgun (WGS) entry which is preliminary data.</text>
</comment>
<name>A0A952FTH1_9PROT</name>
<evidence type="ECO:0000256" key="3">
    <source>
        <dbReference type="ARBA" id="ARBA00022763"/>
    </source>
</evidence>
<evidence type="ECO:0000256" key="4">
    <source>
        <dbReference type="ARBA" id="ARBA00022771"/>
    </source>
</evidence>
<keyword evidence="1 11" id="KW-0479">Metal-binding</keyword>
<sequence>MAKNATRYICQNCGASYNRWAGRCDSCGEWNTLVEEVVEAVPKAFGGAKASGGRAIAFTDLAAATIEEPRWRSGNDEFDRVCGGGIVAGSAILIGGDPGIGKSTLLLQVLCRLAGTIECAYVSGEEAVDQIRMRARRLGLADAPVRLAASSNVRDIIAAMDRPDGPKVVVIDSIQTMFLEALESAPGTVAQVRASAAELIRHAKRRGTALLIVGHVTKDGAIAGPRVLEHMVDTVLYFEGERGHQFRILRAVKNRFGATDEIGVFEMTDGGLSEVSNPSELFLADRSGDVSGAAVFAGLEGTRPVLVEIQALVAPSSLGTPRRAVVGWDSARLAMVLAVLEARCGVAIGMNDVYLNVAGGLRIAEPAADLAVAAALLSSLTGVPVPRDTVVFGEIGLSGEIRAVGQGDARLKEAAKLGFAAAIVPQGHPKRGRAASRDASPIERRSIARLEELVALFSTDGRGASPGRRRSFEETDPG</sequence>
<dbReference type="GO" id="GO:0140664">
    <property type="term" value="F:ATP-dependent DNA damage sensor activity"/>
    <property type="evidence" value="ECO:0007669"/>
    <property type="project" value="InterPro"/>
</dbReference>
<evidence type="ECO:0000256" key="13">
    <source>
        <dbReference type="RuleBase" id="RU003555"/>
    </source>
</evidence>
<dbReference type="GO" id="GO:0008270">
    <property type="term" value="F:zinc ion binding"/>
    <property type="evidence" value="ECO:0007669"/>
    <property type="project" value="UniProtKB-KW"/>
</dbReference>
<gene>
    <name evidence="11 16" type="primary">radA</name>
    <name evidence="16" type="ORF">JF625_28160</name>
</gene>
<dbReference type="InterPro" id="IPR020568">
    <property type="entry name" value="Ribosomal_Su5_D2-typ_SF"/>
</dbReference>
<proteinExistence type="inferred from homology"/>
<evidence type="ECO:0000256" key="10">
    <source>
        <dbReference type="ARBA" id="ARBA00023204"/>
    </source>
</evidence>
<evidence type="ECO:0000256" key="6">
    <source>
        <dbReference type="ARBA" id="ARBA00022833"/>
    </source>
</evidence>
<keyword evidence="8 11" id="KW-0346">Stress response</keyword>
<dbReference type="EMBL" id="JAEKLZ010000479">
    <property type="protein sequence ID" value="MBW8729010.1"/>
    <property type="molecule type" value="Genomic_DNA"/>
</dbReference>
<dbReference type="GO" id="GO:0016787">
    <property type="term" value="F:hydrolase activity"/>
    <property type="evidence" value="ECO:0007669"/>
    <property type="project" value="UniProtKB-KW"/>
</dbReference>
<dbReference type="GO" id="GO:0003684">
    <property type="term" value="F:damaged DNA binding"/>
    <property type="evidence" value="ECO:0007669"/>
    <property type="project" value="InterPro"/>
</dbReference>
<comment type="function">
    <text evidence="11">Plays a role in repairing double-strand DNA breaks, probably involving stabilizing or processing branched DNA or blocked replication forks.</text>
</comment>
<evidence type="ECO:0000313" key="16">
    <source>
        <dbReference type="EMBL" id="MBW8729010.1"/>
    </source>
</evidence>
<dbReference type="PRINTS" id="PR01874">
    <property type="entry name" value="DNAREPAIRADA"/>
</dbReference>
<keyword evidence="7 11" id="KW-0067">ATP-binding</keyword>
<evidence type="ECO:0000256" key="5">
    <source>
        <dbReference type="ARBA" id="ARBA00022801"/>
    </source>
</evidence>
<dbReference type="NCBIfam" id="TIGR00416">
    <property type="entry name" value="sms"/>
    <property type="match status" value="1"/>
</dbReference>
<dbReference type="Pfam" id="PF13541">
    <property type="entry name" value="ChlI"/>
    <property type="match status" value="1"/>
</dbReference>
<dbReference type="SMART" id="SM00382">
    <property type="entry name" value="AAA"/>
    <property type="match status" value="1"/>
</dbReference>
<dbReference type="InterPro" id="IPR020588">
    <property type="entry name" value="RecA_ATP-bd"/>
</dbReference>
<evidence type="ECO:0000256" key="14">
    <source>
        <dbReference type="SAM" id="MobiDB-lite"/>
    </source>
</evidence>
<dbReference type="InterPro" id="IPR027417">
    <property type="entry name" value="P-loop_NTPase"/>
</dbReference>
<evidence type="ECO:0000256" key="9">
    <source>
        <dbReference type="ARBA" id="ARBA00023125"/>
    </source>
</evidence>
<dbReference type="GO" id="GO:0005829">
    <property type="term" value="C:cytosol"/>
    <property type="evidence" value="ECO:0007669"/>
    <property type="project" value="TreeGrafter"/>
</dbReference>
<keyword evidence="5" id="KW-0378">Hydrolase</keyword>
<evidence type="ECO:0000256" key="8">
    <source>
        <dbReference type="ARBA" id="ARBA00023016"/>
    </source>
</evidence>
<feature type="short sequence motif" description="RadA KNRFG motif" evidence="11">
    <location>
        <begin position="253"/>
        <end position="257"/>
    </location>
</feature>
<dbReference type="CDD" id="cd01121">
    <property type="entry name" value="RadA_SMS_N"/>
    <property type="match status" value="1"/>
</dbReference>
<keyword evidence="6 13" id="KW-0862">Zinc</keyword>
<keyword evidence="4 13" id="KW-0863">Zinc-finger</keyword>
<dbReference type="PANTHER" id="PTHR32472:SF10">
    <property type="entry name" value="DNA REPAIR PROTEIN RADA-LIKE PROTEIN"/>
    <property type="match status" value="1"/>
</dbReference>
<dbReference type="Pfam" id="PF18073">
    <property type="entry name" value="Zn_ribbon_LapB"/>
    <property type="match status" value="1"/>
</dbReference>
<dbReference type="Pfam" id="PF13481">
    <property type="entry name" value="AAA_25"/>
    <property type="match status" value="1"/>
</dbReference>
<evidence type="ECO:0000256" key="11">
    <source>
        <dbReference type="HAMAP-Rule" id="MF_01498"/>
    </source>
</evidence>
<keyword evidence="2 11" id="KW-0547">Nucleotide-binding</keyword>